<dbReference type="PANTHER" id="PTHR10476">
    <property type="entry name" value="CHARGED MULTIVESICULAR BODY PROTEIN"/>
    <property type="match status" value="1"/>
</dbReference>
<evidence type="ECO:0000256" key="1">
    <source>
        <dbReference type="ARBA" id="ARBA00006190"/>
    </source>
</evidence>
<dbReference type="AlphaFoldDB" id="T1JUZ2"/>
<evidence type="ECO:0008006" key="5">
    <source>
        <dbReference type="Google" id="ProtNLM"/>
    </source>
</evidence>
<organism evidence="3 4">
    <name type="scientific">Tetranychus urticae</name>
    <name type="common">Two-spotted spider mite</name>
    <dbReference type="NCBI Taxonomy" id="32264"/>
    <lineage>
        <taxon>Eukaryota</taxon>
        <taxon>Metazoa</taxon>
        <taxon>Ecdysozoa</taxon>
        <taxon>Arthropoda</taxon>
        <taxon>Chelicerata</taxon>
        <taxon>Arachnida</taxon>
        <taxon>Acari</taxon>
        <taxon>Acariformes</taxon>
        <taxon>Trombidiformes</taxon>
        <taxon>Prostigmata</taxon>
        <taxon>Eleutherengona</taxon>
        <taxon>Raphignathae</taxon>
        <taxon>Tetranychoidea</taxon>
        <taxon>Tetranychidae</taxon>
        <taxon>Tetranychus</taxon>
    </lineage>
</organism>
<feature type="compositionally biased region" description="Polar residues" evidence="2">
    <location>
        <begin position="105"/>
        <end position="121"/>
    </location>
</feature>
<feature type="region of interest" description="Disordered" evidence="2">
    <location>
        <begin position="98"/>
        <end position="121"/>
    </location>
</feature>
<sequence length="121" mass="13610">MHYAQLRIRRFSKKFVLMKANIQAVARKIQTLRIQNSMAVAMKGVTKALMAEFEKQTEIMDIKEEIMNDYEEESNTIVAQVLDELGIQVNEKLSEIPTFGGSLPVGTSQSSTEQLPRCSTG</sequence>
<comment type="similarity">
    <text evidence="1">Belongs to the SNF7 family.</text>
</comment>
<dbReference type="eggNOG" id="KOG3230">
    <property type="taxonomic scope" value="Eukaryota"/>
</dbReference>
<evidence type="ECO:0000256" key="2">
    <source>
        <dbReference type="SAM" id="MobiDB-lite"/>
    </source>
</evidence>
<dbReference type="InterPro" id="IPR005024">
    <property type="entry name" value="Snf7_fam"/>
</dbReference>
<evidence type="ECO:0000313" key="4">
    <source>
        <dbReference type="Proteomes" id="UP000015104"/>
    </source>
</evidence>
<dbReference type="STRING" id="32264.T1JUZ2"/>
<dbReference type="HOGENOM" id="CLU_2041020_0_0_1"/>
<keyword evidence="4" id="KW-1185">Reference proteome</keyword>
<dbReference type="EnsemblMetazoa" id="tetur02g02730.1">
    <property type="protein sequence ID" value="tetur02g02730.1"/>
    <property type="gene ID" value="tetur02g02730"/>
</dbReference>
<accession>T1JUZ2</accession>
<dbReference type="GO" id="GO:0007034">
    <property type="term" value="P:vacuolar transport"/>
    <property type="evidence" value="ECO:0007669"/>
    <property type="project" value="InterPro"/>
</dbReference>
<dbReference type="EMBL" id="CAEY01000790">
    <property type="status" value="NOT_ANNOTATED_CDS"/>
    <property type="molecule type" value="Genomic_DNA"/>
</dbReference>
<reference evidence="3" key="2">
    <citation type="submission" date="2015-06" db="UniProtKB">
        <authorList>
            <consortium name="EnsemblMetazoa"/>
        </authorList>
    </citation>
    <scope>IDENTIFICATION</scope>
</reference>
<proteinExistence type="inferred from homology"/>
<dbReference type="Gene3D" id="6.10.140.1230">
    <property type="match status" value="1"/>
</dbReference>
<protein>
    <recommendedName>
        <fullName evidence="5">Charged multivesicular body protein 2a</fullName>
    </recommendedName>
</protein>
<evidence type="ECO:0000313" key="3">
    <source>
        <dbReference type="EnsemblMetazoa" id="tetur02g02730.1"/>
    </source>
</evidence>
<reference evidence="4" key="1">
    <citation type="submission" date="2011-08" db="EMBL/GenBank/DDBJ databases">
        <authorList>
            <person name="Rombauts S."/>
        </authorList>
    </citation>
    <scope>NUCLEOTIDE SEQUENCE</scope>
    <source>
        <strain evidence="4">London</strain>
    </source>
</reference>
<name>T1JUZ2_TETUR</name>
<dbReference type="Proteomes" id="UP000015104">
    <property type="component" value="Unassembled WGS sequence"/>
</dbReference>